<reference evidence="1 2" key="1">
    <citation type="submission" date="2018-02" db="EMBL/GenBank/DDBJ databases">
        <title>The genomes of Aspergillus section Nigri reveals drivers in fungal speciation.</title>
        <authorList>
            <consortium name="DOE Joint Genome Institute"/>
            <person name="Vesth T.C."/>
            <person name="Nybo J."/>
            <person name="Theobald S."/>
            <person name="Brandl J."/>
            <person name="Frisvad J.C."/>
            <person name="Nielsen K.F."/>
            <person name="Lyhne E.K."/>
            <person name="Kogle M.E."/>
            <person name="Kuo A."/>
            <person name="Riley R."/>
            <person name="Clum A."/>
            <person name="Nolan M."/>
            <person name="Lipzen A."/>
            <person name="Salamov A."/>
            <person name="Henrissat B."/>
            <person name="Wiebenga A."/>
            <person name="De vries R.P."/>
            <person name="Grigoriev I.V."/>
            <person name="Mortensen U.H."/>
            <person name="Andersen M.R."/>
            <person name="Baker S.E."/>
        </authorList>
    </citation>
    <scope>NUCLEOTIDE SEQUENCE [LARGE SCALE GENOMIC DNA]</scope>
    <source>
        <strain evidence="1 2">CBS 112811</strain>
    </source>
</reference>
<dbReference type="RefSeq" id="XP_025516848.1">
    <property type="nucleotide sequence ID" value="XM_025664588.1"/>
</dbReference>
<proteinExistence type="predicted"/>
<evidence type="ECO:0000313" key="2">
    <source>
        <dbReference type="Proteomes" id="UP000249526"/>
    </source>
</evidence>
<sequence length="256" mass="30368">MDRITDWGLINYGRDFILNNGYRNYNDGPLSQDWQYRDIVRDFDNIDGLIRDTDFFLETRLDTLPGNTAAMLRLDRVAHWPLAITVDSSYRLERSLLDIRQYPGSVNLHDPGLNSHSLRMCAFYNMYEISCAILDRDSWEEWLSCFPEGLDPHDQESIDTQTQTIMDSPERNDIWDSERADREYQTNIENYLERNWNGSPAWRYPSFEQDWCTDCRRIGYRTGCDQDCELMDGPYYGKYWDIDKVFAADFSDPEMR</sequence>
<dbReference type="AlphaFoldDB" id="A0A8G1VMP3"/>
<dbReference type="GeneID" id="37167990"/>
<name>A0A8G1VMP3_9EURO</name>
<dbReference type="Proteomes" id="UP000249526">
    <property type="component" value="Unassembled WGS sequence"/>
</dbReference>
<gene>
    <name evidence="1" type="ORF">BO85DRAFT_511362</name>
</gene>
<evidence type="ECO:0000313" key="1">
    <source>
        <dbReference type="EMBL" id="RAH58926.1"/>
    </source>
</evidence>
<dbReference type="EMBL" id="KZ825059">
    <property type="protein sequence ID" value="RAH58926.1"/>
    <property type="molecule type" value="Genomic_DNA"/>
</dbReference>
<accession>A0A8G1VMP3</accession>
<protein>
    <submittedName>
        <fullName evidence="1">Uncharacterized protein</fullName>
    </submittedName>
</protein>
<organism evidence="1 2">
    <name type="scientific">Aspergillus piperis CBS 112811</name>
    <dbReference type="NCBI Taxonomy" id="1448313"/>
    <lineage>
        <taxon>Eukaryota</taxon>
        <taxon>Fungi</taxon>
        <taxon>Dikarya</taxon>
        <taxon>Ascomycota</taxon>
        <taxon>Pezizomycotina</taxon>
        <taxon>Eurotiomycetes</taxon>
        <taxon>Eurotiomycetidae</taxon>
        <taxon>Eurotiales</taxon>
        <taxon>Aspergillaceae</taxon>
        <taxon>Aspergillus</taxon>
        <taxon>Aspergillus subgen. Circumdati</taxon>
    </lineage>
</organism>
<keyword evidence="2" id="KW-1185">Reference proteome</keyword>